<dbReference type="EMBL" id="JBHLTS010000074">
    <property type="protein sequence ID" value="MFC0517388.1"/>
    <property type="molecule type" value="Genomic_DNA"/>
</dbReference>
<reference evidence="1 2" key="1">
    <citation type="submission" date="2024-09" db="EMBL/GenBank/DDBJ databases">
        <authorList>
            <person name="Sun Q."/>
            <person name="Mori K."/>
        </authorList>
    </citation>
    <scope>NUCLEOTIDE SEQUENCE [LARGE SCALE GENOMIC DNA]</scope>
    <source>
        <strain evidence="1 2">NCAIM B.02415</strain>
    </source>
</reference>
<gene>
    <name evidence="1" type="ORF">ACFFGT_24470</name>
</gene>
<evidence type="ECO:0000313" key="2">
    <source>
        <dbReference type="Proteomes" id="UP001589828"/>
    </source>
</evidence>
<accession>A0ABV6LD51</accession>
<evidence type="ECO:0000313" key="1">
    <source>
        <dbReference type="EMBL" id="MFC0517388.1"/>
    </source>
</evidence>
<proteinExistence type="predicted"/>
<sequence>MKRTLFLIGCILMCFDVYGQSLSFVELKDSINHGYNSDSAYLVSKGLILTPTKIKVEAFSTFKKNEGKVNEEIVEYNKGGLAYESKDLYYINKLLKQVKAQYKLKRITLQLDPHNNHASGTRYEFTTGKIAIAFIRFKSYGIIGFDFVRPYWQ</sequence>
<protein>
    <recommendedName>
        <fullName evidence="3">DUF4252 domain-containing protein</fullName>
    </recommendedName>
</protein>
<dbReference type="Proteomes" id="UP001589828">
    <property type="component" value="Unassembled WGS sequence"/>
</dbReference>
<comment type="caution">
    <text evidence="1">The sequence shown here is derived from an EMBL/GenBank/DDBJ whole genome shotgun (WGS) entry which is preliminary data.</text>
</comment>
<keyword evidence="2" id="KW-1185">Reference proteome</keyword>
<organism evidence="1 2">
    <name type="scientific">Mucilaginibacter angelicae</name>
    <dbReference type="NCBI Taxonomy" id="869718"/>
    <lineage>
        <taxon>Bacteria</taxon>
        <taxon>Pseudomonadati</taxon>
        <taxon>Bacteroidota</taxon>
        <taxon>Sphingobacteriia</taxon>
        <taxon>Sphingobacteriales</taxon>
        <taxon>Sphingobacteriaceae</taxon>
        <taxon>Mucilaginibacter</taxon>
    </lineage>
</organism>
<name>A0ABV6LD51_9SPHI</name>
<dbReference type="RefSeq" id="WP_377025142.1">
    <property type="nucleotide sequence ID" value="NZ_JBHLTS010000074.1"/>
</dbReference>
<evidence type="ECO:0008006" key="3">
    <source>
        <dbReference type="Google" id="ProtNLM"/>
    </source>
</evidence>